<dbReference type="AlphaFoldDB" id="A0A498HFD3"/>
<reference evidence="2 3" key="1">
    <citation type="submission" date="2018-10" db="EMBL/GenBank/DDBJ databases">
        <title>A high-quality apple genome assembly.</title>
        <authorList>
            <person name="Hu J."/>
        </authorList>
    </citation>
    <scope>NUCLEOTIDE SEQUENCE [LARGE SCALE GENOMIC DNA]</scope>
    <source>
        <strain evidence="3">cv. HFTH1</strain>
        <tissue evidence="2">Young leaf</tissue>
    </source>
</reference>
<feature type="region of interest" description="Disordered" evidence="1">
    <location>
        <begin position="69"/>
        <end position="94"/>
    </location>
</feature>
<keyword evidence="3" id="KW-1185">Reference proteome</keyword>
<comment type="caution">
    <text evidence="2">The sequence shown here is derived from an EMBL/GenBank/DDBJ whole genome shotgun (WGS) entry which is preliminary data.</text>
</comment>
<name>A0A498HFD3_MALDO</name>
<protein>
    <submittedName>
        <fullName evidence="2">Uncharacterized protein</fullName>
    </submittedName>
</protein>
<dbReference type="Proteomes" id="UP000290289">
    <property type="component" value="Chromosome 17"/>
</dbReference>
<sequence length="94" mass="10611">MVQVMATLKLNQHRQEVGGSRTGRELDINRCSGDRGENERHVGYLAEKSLYYSFRSPSPFSLASAFNSRRGLHRQAEQVPEEGQSLVERESPSC</sequence>
<organism evidence="2 3">
    <name type="scientific">Malus domestica</name>
    <name type="common">Apple</name>
    <name type="synonym">Pyrus malus</name>
    <dbReference type="NCBI Taxonomy" id="3750"/>
    <lineage>
        <taxon>Eukaryota</taxon>
        <taxon>Viridiplantae</taxon>
        <taxon>Streptophyta</taxon>
        <taxon>Embryophyta</taxon>
        <taxon>Tracheophyta</taxon>
        <taxon>Spermatophyta</taxon>
        <taxon>Magnoliopsida</taxon>
        <taxon>eudicotyledons</taxon>
        <taxon>Gunneridae</taxon>
        <taxon>Pentapetalae</taxon>
        <taxon>rosids</taxon>
        <taxon>fabids</taxon>
        <taxon>Rosales</taxon>
        <taxon>Rosaceae</taxon>
        <taxon>Amygdaloideae</taxon>
        <taxon>Maleae</taxon>
        <taxon>Malus</taxon>
    </lineage>
</organism>
<evidence type="ECO:0000313" key="3">
    <source>
        <dbReference type="Proteomes" id="UP000290289"/>
    </source>
</evidence>
<feature type="compositionally biased region" description="Basic and acidic residues" evidence="1">
    <location>
        <begin position="22"/>
        <end position="37"/>
    </location>
</feature>
<feature type="region of interest" description="Disordered" evidence="1">
    <location>
        <begin position="14"/>
        <end position="37"/>
    </location>
</feature>
<proteinExistence type="predicted"/>
<evidence type="ECO:0000256" key="1">
    <source>
        <dbReference type="SAM" id="MobiDB-lite"/>
    </source>
</evidence>
<dbReference type="EMBL" id="RDQH01000343">
    <property type="protein sequence ID" value="RXH69410.1"/>
    <property type="molecule type" value="Genomic_DNA"/>
</dbReference>
<gene>
    <name evidence="2" type="ORF">DVH24_037194</name>
</gene>
<evidence type="ECO:0000313" key="2">
    <source>
        <dbReference type="EMBL" id="RXH69410.1"/>
    </source>
</evidence>
<accession>A0A498HFD3</accession>